<name>A0ABZ2LZ96_9BACT</name>
<gene>
    <name evidence="1" type="ORF">LZC94_03095</name>
</gene>
<dbReference type="Proteomes" id="UP001370348">
    <property type="component" value="Chromosome"/>
</dbReference>
<dbReference type="EMBL" id="CP089984">
    <property type="protein sequence ID" value="WXB16268.1"/>
    <property type="molecule type" value="Genomic_DNA"/>
</dbReference>
<organism evidence="1 2">
    <name type="scientific">Pendulispora albinea</name>
    <dbReference type="NCBI Taxonomy" id="2741071"/>
    <lineage>
        <taxon>Bacteria</taxon>
        <taxon>Pseudomonadati</taxon>
        <taxon>Myxococcota</taxon>
        <taxon>Myxococcia</taxon>
        <taxon>Myxococcales</taxon>
        <taxon>Sorangiineae</taxon>
        <taxon>Pendulisporaceae</taxon>
        <taxon>Pendulispora</taxon>
    </lineage>
</organism>
<evidence type="ECO:0000313" key="1">
    <source>
        <dbReference type="EMBL" id="WXB16268.1"/>
    </source>
</evidence>
<proteinExistence type="predicted"/>
<dbReference type="Pfam" id="PF05526">
    <property type="entry name" value="R_equi_Vir"/>
    <property type="match status" value="1"/>
</dbReference>
<sequence length="149" mass="16031">MNDVVVARKLVVDHFRQSAEGKWPASKIEEVVASLDKLTTRGYTAAGFFGGFLFYARVVVQFNAGHGPFAFEGDAGGLFSVGISSLNGQLYTNDVDKLVMNTRHFHFSVVPAYSSVEFFDNAGELLGYSSAVSVGSFSGTGSGDGQWKR</sequence>
<dbReference type="RefSeq" id="WP_394825897.1">
    <property type="nucleotide sequence ID" value="NZ_CP089984.1"/>
</dbReference>
<protein>
    <submittedName>
        <fullName evidence="1">VapA/VapB family virulence-associated protein</fullName>
    </submittedName>
</protein>
<evidence type="ECO:0000313" key="2">
    <source>
        <dbReference type="Proteomes" id="UP001370348"/>
    </source>
</evidence>
<dbReference type="Gene3D" id="2.40.128.480">
    <property type="entry name" value="Rhodococcus equi virulence-associated protein"/>
    <property type="match status" value="1"/>
</dbReference>
<reference evidence="1 2" key="1">
    <citation type="submission" date="2021-12" db="EMBL/GenBank/DDBJ databases">
        <title>Discovery of the Pendulisporaceae a myxobacterial family with distinct sporulation behavior and unique specialized metabolism.</title>
        <authorList>
            <person name="Garcia R."/>
            <person name="Popoff A."/>
            <person name="Bader C.D."/>
            <person name="Loehr J."/>
            <person name="Walesch S."/>
            <person name="Walt C."/>
            <person name="Boldt J."/>
            <person name="Bunk B."/>
            <person name="Haeckl F.J.F.P.J."/>
            <person name="Gunesch A.P."/>
            <person name="Birkelbach J."/>
            <person name="Nuebel U."/>
            <person name="Pietschmann T."/>
            <person name="Bach T."/>
            <person name="Mueller R."/>
        </authorList>
    </citation>
    <scope>NUCLEOTIDE SEQUENCE [LARGE SCALE GENOMIC DNA]</scope>
    <source>
        <strain evidence="1 2">MSr11954</strain>
    </source>
</reference>
<keyword evidence="2" id="KW-1185">Reference proteome</keyword>
<accession>A0ABZ2LZ96</accession>
<dbReference type="InterPro" id="IPR008810">
    <property type="entry name" value="R_equi_Vir"/>
</dbReference>
<dbReference type="InterPro" id="IPR038625">
    <property type="entry name" value="R_equi_Vir_sf"/>
</dbReference>